<dbReference type="Proteomes" id="UP000006851">
    <property type="component" value="Chromosome"/>
</dbReference>
<organism evidence="1 2">
    <name type="scientific">Coriobacterium glomerans (strain ATCC 49209 / DSM 20642 / JCM 10262 / PW2)</name>
    <dbReference type="NCBI Taxonomy" id="700015"/>
    <lineage>
        <taxon>Bacteria</taxon>
        <taxon>Bacillati</taxon>
        <taxon>Actinomycetota</taxon>
        <taxon>Coriobacteriia</taxon>
        <taxon>Coriobacteriales</taxon>
        <taxon>Coriobacteriaceae</taxon>
        <taxon>Coriobacterium</taxon>
    </lineage>
</organism>
<dbReference type="eggNOG" id="ENOG5031U3E">
    <property type="taxonomic scope" value="Bacteria"/>
</dbReference>
<dbReference type="OrthoDB" id="3192474at2"/>
<dbReference type="KEGG" id="cgo:Corgl_0021"/>
<keyword evidence="2" id="KW-1185">Reference proteome</keyword>
<gene>
    <name evidence="1" type="ordered locus">Corgl_0021</name>
</gene>
<protein>
    <submittedName>
        <fullName evidence="1">Uncharacterized protein</fullName>
    </submittedName>
</protein>
<proteinExistence type="predicted"/>
<dbReference type="AlphaFoldDB" id="F2N6V2"/>
<dbReference type="EMBL" id="CP002628">
    <property type="protein sequence ID" value="AEB06151.1"/>
    <property type="molecule type" value="Genomic_DNA"/>
</dbReference>
<accession>F2N6V2</accession>
<reference evidence="2" key="1">
    <citation type="journal article" date="2013" name="Stand. Genomic Sci.">
        <title>Complete genome sequence of Coriobacterium glomerans type strain (PW2(T)) from the midgut of Pyrrhocoris apterus L. (red soldier bug).</title>
        <authorList>
            <person name="Stackebrandt E."/>
            <person name="Zeytun A."/>
            <person name="Lapidus A."/>
            <person name="Nolan M."/>
            <person name="Lucas S."/>
            <person name="Hammon N."/>
            <person name="Deshpande S."/>
            <person name="Cheng J.F."/>
            <person name="Tapia R."/>
            <person name="Goodwin L.A."/>
            <person name="Pitluck S."/>
            <person name="Liolios K."/>
            <person name="Pagani I."/>
            <person name="Ivanova N."/>
            <person name="Mavromatis K."/>
            <person name="Mikhailova N."/>
            <person name="Huntemann M."/>
            <person name="Pati A."/>
            <person name="Chen A."/>
            <person name="Palaniappan K."/>
            <person name="Chang Y.J."/>
            <person name="Land M."/>
            <person name="Hauser L."/>
            <person name="Rohde M."/>
            <person name="Pukall R."/>
            <person name="Goker M."/>
            <person name="Detter J.C."/>
            <person name="Woyke T."/>
            <person name="Bristow J."/>
            <person name="Eisen J.A."/>
            <person name="Markowitz V."/>
            <person name="Hugenholtz P."/>
            <person name="Kyrpides N.C."/>
            <person name="Klenk H.P."/>
        </authorList>
    </citation>
    <scope>NUCLEOTIDE SEQUENCE</scope>
    <source>
        <strain evidence="2">ATCC 49209 / DSM 20642 / JCM 10262 / PW2</strain>
    </source>
</reference>
<name>F2N6V2_CORGP</name>
<sequence>MDPFFFLRPREEEPLTLQTAVFTPQEVFTLMDGGFELGMFAAHQMNINMRFYKSHGLGPWREALIERLAPAGLMDRSGEPCPELAEALAPLRSLGSFVGDGDLVDMDTTRDVRSCVVSVDETWSRATAVVRAHGGFRLVPFGPDRSWWPVIFERVFRLEGRYLPSKWSQHEIHGGFKRKDEEFDHALRGGERAARAYCEAHGVDPAPLVDLVLSRRRGFRGPSGISMYAYRIVGCELPKNLPCRMPVPESGKSRSRFSVVYPQKGFVIFFGCSPLPDFPDDWSKHPELRDACRYKGFDFLAADEPLMDNVLGFCDYPEED</sequence>
<evidence type="ECO:0000313" key="2">
    <source>
        <dbReference type="Proteomes" id="UP000006851"/>
    </source>
</evidence>
<evidence type="ECO:0000313" key="1">
    <source>
        <dbReference type="EMBL" id="AEB06151.1"/>
    </source>
</evidence>
<dbReference type="RefSeq" id="WP_013707894.1">
    <property type="nucleotide sequence ID" value="NC_015389.1"/>
</dbReference>
<dbReference type="HOGENOM" id="CLU_929737_0_0_11"/>